<dbReference type="GeneID" id="10461784"/>
<evidence type="ECO:0000256" key="3">
    <source>
        <dbReference type="ARBA" id="ARBA00023172"/>
    </source>
</evidence>
<feature type="compositionally biased region" description="Basic and acidic residues" evidence="4">
    <location>
        <begin position="150"/>
        <end position="169"/>
    </location>
</feature>
<sequence length="314" mass="35705">MRNLTDFALRLEYERVKDLGDKLVDIGGRLNWEGFRPPLEAMYRNNTECGGRPNLDVIVMLKSLFIQQLYSLSDEQLEREIADRISFRVFLGTTETVPDSTTIWKFRERLAETGADQKIWAEMQRQLDAMKLKVQKGIMQDATFITSDPGHAKADTPRGDEAKTRRSKDGAWAKKGTKSFFGYKLHDAMDEKFGLIRRIEVTAANVHDSQVDLAEEGEVRYADKGYSGAKTKGYDAAMRKATRGHPLSYKDEMRNKRISSKRSPVERFYAFIKCVCKAGHVAVTTVARVRVKMMITGIVFNVYHLASAKSKMVV</sequence>
<evidence type="ECO:0000313" key="7">
    <source>
        <dbReference type="EMBL" id="AEB67450.1"/>
    </source>
</evidence>
<dbReference type="Proteomes" id="UP000007807">
    <property type="component" value="Chromosome"/>
</dbReference>
<dbReference type="PANTHER" id="PTHR35604:SF2">
    <property type="entry name" value="TRANSPOSASE INSH FOR INSERTION SEQUENCE ELEMENT IS5A-RELATED"/>
    <property type="match status" value="1"/>
</dbReference>
<accession>F4BXD7</accession>
<organism evidence="7 9">
    <name type="scientific">Methanothrix soehngenii (strain ATCC 5969 / DSM 3671 / JCM 10134 / NBRC 103675 / OCM 69 / GP-6)</name>
    <name type="common">Methanosaeta concilii</name>
    <dbReference type="NCBI Taxonomy" id="990316"/>
    <lineage>
        <taxon>Archaea</taxon>
        <taxon>Methanobacteriati</taxon>
        <taxon>Methanobacteriota</taxon>
        <taxon>Stenosarchaea group</taxon>
        <taxon>Methanomicrobia</taxon>
        <taxon>Methanotrichales</taxon>
        <taxon>Methanotrichaceae</taxon>
        <taxon>Methanothrix</taxon>
    </lineage>
</organism>
<dbReference type="KEGG" id="mcj:MCON_2369"/>
<evidence type="ECO:0000259" key="6">
    <source>
        <dbReference type="Pfam" id="PF05598"/>
    </source>
</evidence>
<dbReference type="Pfam" id="PF05598">
    <property type="entry name" value="DUF772"/>
    <property type="match status" value="1"/>
</dbReference>
<dbReference type="GO" id="GO:0004803">
    <property type="term" value="F:transposase activity"/>
    <property type="evidence" value="ECO:0007669"/>
    <property type="project" value="InterPro"/>
</dbReference>
<dbReference type="InterPro" id="IPR047959">
    <property type="entry name" value="Transpos_IS5"/>
</dbReference>
<dbReference type="AlphaFoldDB" id="F4BXD7"/>
<keyword evidence="9" id="KW-1185">Reference proteome</keyword>
<evidence type="ECO:0000313" key="9">
    <source>
        <dbReference type="Proteomes" id="UP000007807"/>
    </source>
</evidence>
<dbReference type="EMBL" id="CP002565">
    <property type="protein sequence ID" value="AEB68835.1"/>
    <property type="molecule type" value="Genomic_DNA"/>
</dbReference>
<reference evidence="7 9" key="1">
    <citation type="journal article" date="2011" name="J. Bacteriol.">
        <title>Complete genome sequence of Methanosaeta concilii, a specialist in aceticlastic methanogenesis.</title>
        <authorList>
            <person name="Barber R.D."/>
            <person name="Zhang L."/>
            <person name="Harnack M."/>
            <person name="Olson M.V."/>
            <person name="Kaul R."/>
            <person name="Ingram-Smith C."/>
            <person name="Smith K.S."/>
        </authorList>
    </citation>
    <scope>NUCLEOTIDE SEQUENCE [LARGE SCALE GENOMIC DNA]</scope>
    <source>
        <strain evidence="9">ATCC 5969 / DSM 3671 / JCM 10134 / NBRC 103675 / OCM 69 / GP-6</strain>
        <strain evidence="7">GP6</strain>
    </source>
</reference>
<keyword evidence="2" id="KW-0238">DNA-binding</keyword>
<evidence type="ECO:0000259" key="5">
    <source>
        <dbReference type="Pfam" id="PF01609"/>
    </source>
</evidence>
<name>F4BXD7_METSG</name>
<comment type="function">
    <text evidence="1">Involved in the transposition of the insertion sequence IS5.</text>
</comment>
<dbReference type="EMBL" id="CP002565">
    <property type="protein sequence ID" value="AEB67450.1"/>
    <property type="molecule type" value="Genomic_DNA"/>
</dbReference>
<dbReference type="InterPro" id="IPR008490">
    <property type="entry name" value="Transposase_InsH_N"/>
</dbReference>
<gene>
    <name evidence="7" type="ordered locus">MCON_0622</name>
    <name evidence="8" type="ordered locus">MCON_2369</name>
</gene>
<proteinExistence type="predicted"/>
<dbReference type="Pfam" id="PF01609">
    <property type="entry name" value="DDE_Tnp_1"/>
    <property type="match status" value="1"/>
</dbReference>
<dbReference type="HOGENOM" id="CLU_049873_1_1_2"/>
<evidence type="ECO:0000256" key="2">
    <source>
        <dbReference type="ARBA" id="ARBA00023125"/>
    </source>
</evidence>
<evidence type="ECO:0000256" key="4">
    <source>
        <dbReference type="SAM" id="MobiDB-lite"/>
    </source>
</evidence>
<dbReference type="InterPro" id="IPR002559">
    <property type="entry name" value="Transposase_11"/>
</dbReference>
<feature type="domain" description="Transposase IS4-like" evidence="5">
    <location>
        <begin position="151"/>
        <end position="301"/>
    </location>
</feature>
<dbReference type="InParanoid" id="F4BXD7"/>
<protein>
    <submittedName>
        <fullName evidence="7 8">Transposase, IS4</fullName>
    </submittedName>
</protein>
<feature type="region of interest" description="Disordered" evidence="4">
    <location>
        <begin position="146"/>
        <end position="169"/>
    </location>
</feature>
<dbReference type="RefSeq" id="WP_013718511.1">
    <property type="nucleotide sequence ID" value="NC_015416.1"/>
</dbReference>
<dbReference type="GO" id="GO:0003677">
    <property type="term" value="F:DNA binding"/>
    <property type="evidence" value="ECO:0007669"/>
    <property type="project" value="UniProtKB-KW"/>
</dbReference>
<dbReference type="GO" id="GO:0006313">
    <property type="term" value="P:DNA transposition"/>
    <property type="evidence" value="ECO:0007669"/>
    <property type="project" value="InterPro"/>
</dbReference>
<dbReference type="STRING" id="990316.MCON_0622"/>
<keyword evidence="3" id="KW-0233">DNA recombination</keyword>
<dbReference type="NCBIfam" id="NF033581">
    <property type="entry name" value="transpos_IS5_4"/>
    <property type="match status" value="1"/>
</dbReference>
<evidence type="ECO:0000313" key="8">
    <source>
        <dbReference type="EMBL" id="AEB68835.1"/>
    </source>
</evidence>
<evidence type="ECO:0000256" key="1">
    <source>
        <dbReference type="ARBA" id="ARBA00003544"/>
    </source>
</evidence>
<dbReference type="OrthoDB" id="148050at2157"/>
<dbReference type="KEGG" id="mcj:MCON_0622"/>
<feature type="domain" description="Transposase InsH N-terminal" evidence="6">
    <location>
        <begin position="15"/>
        <end position="109"/>
    </location>
</feature>
<dbReference type="PANTHER" id="PTHR35604">
    <property type="entry name" value="TRANSPOSASE INSH FOR INSERTION SEQUENCE ELEMENT IS5A-RELATED"/>
    <property type="match status" value="1"/>
</dbReference>